<protein>
    <submittedName>
        <fullName evidence="15">Uncharacterized protein</fullName>
    </submittedName>
</protein>
<evidence type="ECO:0000256" key="6">
    <source>
        <dbReference type="ARBA" id="ARBA00022692"/>
    </source>
</evidence>
<dbReference type="GO" id="GO:0016020">
    <property type="term" value="C:membrane"/>
    <property type="evidence" value="ECO:0007669"/>
    <property type="project" value="UniProtKB-SubCell"/>
</dbReference>
<keyword evidence="10" id="KW-0325">Glycoprotein</keyword>
<evidence type="ECO:0000313" key="15">
    <source>
        <dbReference type="WBParaSite" id="jg19124"/>
    </source>
</evidence>
<dbReference type="GO" id="GO:0033842">
    <property type="term" value="F:N-acetyl-beta-glucosaminyl-derivative 4-beta-N-acetylgalactosaminyltransferase activity"/>
    <property type="evidence" value="ECO:0007669"/>
    <property type="project" value="TreeGrafter"/>
</dbReference>
<evidence type="ECO:0000256" key="5">
    <source>
        <dbReference type="ARBA" id="ARBA00022679"/>
    </source>
</evidence>
<dbReference type="PRINTS" id="PR02050">
    <property type="entry name" value="B14GALTRFASE"/>
</dbReference>
<comment type="pathway">
    <text evidence="2">Protein modification; protein glycosylation.</text>
</comment>
<dbReference type="InterPro" id="IPR027791">
    <property type="entry name" value="Galactosyl_T_C"/>
</dbReference>
<keyword evidence="4" id="KW-0328">Glycosyltransferase</keyword>
<dbReference type="GO" id="GO:0006688">
    <property type="term" value="P:glycosphingolipid biosynthetic process"/>
    <property type="evidence" value="ECO:0007669"/>
    <property type="project" value="TreeGrafter"/>
</dbReference>
<sequence>MSNHHHPGGEAQTKSDMRWSLKLCLLLLIGCALIYVVYDNNILGDEYQLWTPQQLFSSDDPSESLPNSSADPLIRFFDPMEDNLTNSTTLIQGRSFGNTSLIPEMGPIRVWMDTPPIDKLELLYPNLAPGGHGQPEKCRARHRVAIIVPYRDRLTHLRTLLHNLHSLLNKQQLDYGIFVIEQVNNQTFNRGKLMNVGFAEAMKQYDWQCFIFHDVDLLPEDDRNIYSCPDQPRHMSVAVDKFGYKLPYGTIFGGISAMTKQHFRKMNGFSNDYWGWGGEDDDISTRVILAGYSISRYPQ</sequence>
<comment type="subcellular location">
    <subcellularLocation>
        <location evidence="1">Membrane</location>
        <topology evidence="1">Single-pass type II membrane protein</topology>
    </subcellularLocation>
</comment>
<dbReference type="InterPro" id="IPR029044">
    <property type="entry name" value="Nucleotide-diphossugar_trans"/>
</dbReference>
<feature type="domain" description="Galactosyltransferase C-terminal" evidence="12">
    <location>
        <begin position="233"/>
        <end position="298"/>
    </location>
</feature>
<evidence type="ECO:0000256" key="3">
    <source>
        <dbReference type="ARBA" id="ARBA00005735"/>
    </source>
</evidence>
<dbReference type="GO" id="GO:0005794">
    <property type="term" value="C:Golgi apparatus"/>
    <property type="evidence" value="ECO:0007669"/>
    <property type="project" value="TreeGrafter"/>
</dbReference>
<evidence type="ECO:0000256" key="8">
    <source>
        <dbReference type="ARBA" id="ARBA00022989"/>
    </source>
</evidence>
<proteinExistence type="inferred from homology"/>
<keyword evidence="9 11" id="KW-0472">Membrane</keyword>
<comment type="similarity">
    <text evidence="3">Belongs to the glycosyltransferase 7 family.</text>
</comment>
<dbReference type="Pfam" id="PF02709">
    <property type="entry name" value="Glyco_transf_7C"/>
    <property type="match status" value="1"/>
</dbReference>
<evidence type="ECO:0000256" key="9">
    <source>
        <dbReference type="ARBA" id="ARBA00023136"/>
    </source>
</evidence>
<keyword evidence="6 11" id="KW-0812">Transmembrane</keyword>
<organism evidence="14 15">
    <name type="scientific">Ditylenchus dipsaci</name>
    <dbReference type="NCBI Taxonomy" id="166011"/>
    <lineage>
        <taxon>Eukaryota</taxon>
        <taxon>Metazoa</taxon>
        <taxon>Ecdysozoa</taxon>
        <taxon>Nematoda</taxon>
        <taxon>Chromadorea</taxon>
        <taxon>Rhabditida</taxon>
        <taxon>Tylenchina</taxon>
        <taxon>Tylenchomorpha</taxon>
        <taxon>Sphaerularioidea</taxon>
        <taxon>Anguinidae</taxon>
        <taxon>Anguininae</taxon>
        <taxon>Ditylenchus</taxon>
    </lineage>
</organism>
<evidence type="ECO:0000256" key="1">
    <source>
        <dbReference type="ARBA" id="ARBA00004606"/>
    </source>
</evidence>
<dbReference type="AlphaFoldDB" id="A0A915DG84"/>
<reference evidence="15" key="1">
    <citation type="submission" date="2022-11" db="UniProtKB">
        <authorList>
            <consortium name="WormBaseParasite"/>
        </authorList>
    </citation>
    <scope>IDENTIFICATION</scope>
</reference>
<evidence type="ECO:0000256" key="4">
    <source>
        <dbReference type="ARBA" id="ARBA00022676"/>
    </source>
</evidence>
<keyword evidence="14" id="KW-1185">Reference proteome</keyword>
<dbReference type="Pfam" id="PF13733">
    <property type="entry name" value="Glyco_transf_7N"/>
    <property type="match status" value="1"/>
</dbReference>
<feature type="domain" description="Galactosyltransferase N-terminal" evidence="13">
    <location>
        <begin position="105"/>
        <end position="229"/>
    </location>
</feature>
<evidence type="ECO:0000256" key="10">
    <source>
        <dbReference type="ARBA" id="ARBA00023180"/>
    </source>
</evidence>
<dbReference type="WBParaSite" id="jg19124">
    <property type="protein sequence ID" value="jg19124"/>
    <property type="gene ID" value="jg19124"/>
</dbReference>
<evidence type="ECO:0000256" key="7">
    <source>
        <dbReference type="ARBA" id="ARBA00022968"/>
    </source>
</evidence>
<dbReference type="GO" id="GO:0008378">
    <property type="term" value="F:galactosyltransferase activity"/>
    <property type="evidence" value="ECO:0007669"/>
    <property type="project" value="TreeGrafter"/>
</dbReference>
<evidence type="ECO:0000259" key="12">
    <source>
        <dbReference type="Pfam" id="PF02709"/>
    </source>
</evidence>
<dbReference type="InterPro" id="IPR003859">
    <property type="entry name" value="Galactosyl_T"/>
</dbReference>
<evidence type="ECO:0000256" key="11">
    <source>
        <dbReference type="SAM" id="Phobius"/>
    </source>
</evidence>
<feature type="transmembrane region" description="Helical" evidence="11">
    <location>
        <begin position="21"/>
        <end position="38"/>
    </location>
</feature>
<name>A0A915DG84_9BILA</name>
<keyword evidence="7" id="KW-0735">Signal-anchor</keyword>
<evidence type="ECO:0000313" key="14">
    <source>
        <dbReference type="Proteomes" id="UP000887574"/>
    </source>
</evidence>
<keyword evidence="5" id="KW-0808">Transferase</keyword>
<dbReference type="PANTHER" id="PTHR19300">
    <property type="entry name" value="BETA-1,4-GALACTOSYLTRANSFERASE"/>
    <property type="match status" value="1"/>
</dbReference>
<evidence type="ECO:0000256" key="2">
    <source>
        <dbReference type="ARBA" id="ARBA00004922"/>
    </source>
</evidence>
<evidence type="ECO:0000259" key="13">
    <source>
        <dbReference type="Pfam" id="PF13733"/>
    </source>
</evidence>
<keyword evidence="8 11" id="KW-1133">Transmembrane helix</keyword>
<dbReference type="CDD" id="cd00899">
    <property type="entry name" value="b4GalT"/>
    <property type="match status" value="1"/>
</dbReference>
<dbReference type="InterPro" id="IPR027995">
    <property type="entry name" value="Galactosyl_T_N"/>
</dbReference>
<dbReference type="SUPFAM" id="SSF53448">
    <property type="entry name" value="Nucleotide-diphospho-sugar transferases"/>
    <property type="match status" value="1"/>
</dbReference>
<dbReference type="PANTHER" id="PTHR19300:SF57">
    <property type="entry name" value="BETA-1,4-N-ACETYLGALACTOSAMINYLTRANSFERASE"/>
    <property type="match status" value="1"/>
</dbReference>
<accession>A0A915DG84</accession>
<dbReference type="Proteomes" id="UP000887574">
    <property type="component" value="Unplaced"/>
</dbReference>
<dbReference type="GO" id="GO:0005975">
    <property type="term" value="P:carbohydrate metabolic process"/>
    <property type="evidence" value="ECO:0007669"/>
    <property type="project" value="InterPro"/>
</dbReference>
<dbReference type="Gene3D" id="3.90.550.10">
    <property type="entry name" value="Spore Coat Polysaccharide Biosynthesis Protein SpsA, Chain A"/>
    <property type="match status" value="1"/>
</dbReference>